<evidence type="ECO:0000313" key="2">
    <source>
        <dbReference type="EMBL" id="KAH0914295.1"/>
    </source>
</evidence>
<name>A0ABQ8CB71_BRANA</name>
<accession>A0ABQ8CB71</accession>
<dbReference type="EMBL" id="JAGKQM010000008">
    <property type="protein sequence ID" value="KAH0914295.1"/>
    <property type="molecule type" value="Genomic_DNA"/>
</dbReference>
<feature type="region of interest" description="Disordered" evidence="1">
    <location>
        <begin position="21"/>
        <end position="69"/>
    </location>
</feature>
<reference evidence="2 3" key="1">
    <citation type="submission" date="2021-05" db="EMBL/GenBank/DDBJ databases">
        <title>Genome Assembly of Synthetic Allotetraploid Brassica napus Reveals Homoeologous Exchanges between Subgenomes.</title>
        <authorList>
            <person name="Davis J.T."/>
        </authorList>
    </citation>
    <scope>NUCLEOTIDE SEQUENCE [LARGE SCALE GENOMIC DNA]</scope>
    <source>
        <strain evidence="3">cv. Da-Ae</strain>
        <tissue evidence="2">Seedling</tissue>
    </source>
</reference>
<protein>
    <submittedName>
        <fullName evidence="2">Uncharacterized protein</fullName>
    </submittedName>
</protein>
<keyword evidence="3" id="KW-1185">Reference proteome</keyword>
<organism evidence="2 3">
    <name type="scientific">Brassica napus</name>
    <name type="common">Rape</name>
    <dbReference type="NCBI Taxonomy" id="3708"/>
    <lineage>
        <taxon>Eukaryota</taxon>
        <taxon>Viridiplantae</taxon>
        <taxon>Streptophyta</taxon>
        <taxon>Embryophyta</taxon>
        <taxon>Tracheophyta</taxon>
        <taxon>Spermatophyta</taxon>
        <taxon>Magnoliopsida</taxon>
        <taxon>eudicotyledons</taxon>
        <taxon>Gunneridae</taxon>
        <taxon>Pentapetalae</taxon>
        <taxon>rosids</taxon>
        <taxon>malvids</taxon>
        <taxon>Brassicales</taxon>
        <taxon>Brassicaceae</taxon>
        <taxon>Brassiceae</taxon>
        <taxon>Brassica</taxon>
    </lineage>
</organism>
<evidence type="ECO:0000313" key="3">
    <source>
        <dbReference type="Proteomes" id="UP000824890"/>
    </source>
</evidence>
<proteinExistence type="predicted"/>
<sequence>MAVDDPLKPVVATKEAKPNYVEHLIGPGDDAEEGKIVDGDVDESGKSTVPESHPSLDPRSRSPRSRSSGDFSRKVMFFVDGLDHMKSSFLSVSEELLEDATKMNTYNHTVIDLQLEF</sequence>
<evidence type="ECO:0000256" key="1">
    <source>
        <dbReference type="SAM" id="MobiDB-lite"/>
    </source>
</evidence>
<dbReference type="Proteomes" id="UP000824890">
    <property type="component" value="Unassembled WGS sequence"/>
</dbReference>
<gene>
    <name evidence="2" type="ORF">HID58_028741</name>
</gene>
<comment type="caution">
    <text evidence="2">The sequence shown here is derived from an EMBL/GenBank/DDBJ whole genome shotgun (WGS) entry which is preliminary data.</text>
</comment>